<dbReference type="InterPro" id="IPR038071">
    <property type="entry name" value="UROD/MetE-like_sf"/>
</dbReference>
<name>X0YED9_9ZZZZ</name>
<organism evidence="1">
    <name type="scientific">marine sediment metagenome</name>
    <dbReference type="NCBI Taxonomy" id="412755"/>
    <lineage>
        <taxon>unclassified sequences</taxon>
        <taxon>metagenomes</taxon>
        <taxon>ecological metagenomes</taxon>
    </lineage>
</organism>
<accession>X0YED9</accession>
<proteinExistence type="predicted"/>
<dbReference type="EMBL" id="BARS01051458">
    <property type="protein sequence ID" value="GAG45607.1"/>
    <property type="molecule type" value="Genomic_DNA"/>
</dbReference>
<gene>
    <name evidence="1" type="ORF">S01H1_76650</name>
</gene>
<feature type="non-terminal residue" evidence="1">
    <location>
        <position position="235"/>
    </location>
</feature>
<dbReference type="Gene3D" id="3.20.20.210">
    <property type="match status" value="1"/>
</dbReference>
<evidence type="ECO:0000313" key="1">
    <source>
        <dbReference type="EMBL" id="GAG45607.1"/>
    </source>
</evidence>
<protein>
    <submittedName>
        <fullName evidence="1">Uncharacterized protein</fullName>
    </submittedName>
</protein>
<sequence length="235" mass="26597">TIDLWKALNSLKPVRPMVAIDQIPWNEMNVDDELTLRTEDDLCQRIETGLRRTLYRWKHMRADMVVEPYVDLPKVIRGTGFGVGIVEERAVTDPTSDVVGHRYEDQLPDEEYIEKIRAPDPVPDEEATAQIEETAREVFDGILTVRMQGARPTFAPLDRIVQLRGGQNVLYDLAARPAFMNALVARLSQASQIMLDRLEERGLLGLPHGIIHCTGAYTDELPAPGFDPEWPRALD</sequence>
<reference evidence="1" key="1">
    <citation type="journal article" date="2014" name="Front. Microbiol.">
        <title>High frequency of phylogenetically diverse reductive dehalogenase-homologous genes in deep subseafloor sedimentary metagenomes.</title>
        <authorList>
            <person name="Kawai M."/>
            <person name="Futagami T."/>
            <person name="Toyoda A."/>
            <person name="Takaki Y."/>
            <person name="Nishi S."/>
            <person name="Hori S."/>
            <person name="Arai W."/>
            <person name="Tsubouchi T."/>
            <person name="Morono Y."/>
            <person name="Uchiyama I."/>
            <person name="Ito T."/>
            <person name="Fujiyama A."/>
            <person name="Inagaki F."/>
            <person name="Takami H."/>
        </authorList>
    </citation>
    <scope>NUCLEOTIDE SEQUENCE</scope>
    <source>
        <strain evidence="1">Expedition CK06-06</strain>
    </source>
</reference>
<dbReference type="AlphaFoldDB" id="X0YED9"/>
<comment type="caution">
    <text evidence="1">The sequence shown here is derived from an EMBL/GenBank/DDBJ whole genome shotgun (WGS) entry which is preliminary data.</text>
</comment>
<feature type="non-terminal residue" evidence="1">
    <location>
        <position position="1"/>
    </location>
</feature>